<sequence length="144" mass="16249">MDPFSITVGCIALSGTIGKTVARLHEFITNLRDARPELMKVQVRLHEWKLIIDILERDYGPTTTSADVVPDSANHVLYHHINSCMDTLEQLNRLIETFEGGMGRARWAVAGRKAVETLREELDGNLQHIKLVLGISTRYDEPIL</sequence>
<evidence type="ECO:0008006" key="3">
    <source>
        <dbReference type="Google" id="ProtNLM"/>
    </source>
</evidence>
<evidence type="ECO:0000313" key="1">
    <source>
        <dbReference type="EMBL" id="KAJ9129500.1"/>
    </source>
</evidence>
<dbReference type="EMBL" id="JANBVN010000332">
    <property type="protein sequence ID" value="KAJ9129500.1"/>
    <property type="molecule type" value="Genomic_DNA"/>
</dbReference>
<dbReference type="AlphaFoldDB" id="A0AA38RDV7"/>
<evidence type="ECO:0000313" key="2">
    <source>
        <dbReference type="Proteomes" id="UP001174691"/>
    </source>
</evidence>
<protein>
    <recommendedName>
        <fullName evidence="3">Fungal N-terminal domain-containing protein</fullName>
    </recommendedName>
</protein>
<dbReference type="Proteomes" id="UP001174691">
    <property type="component" value="Unassembled WGS sequence"/>
</dbReference>
<keyword evidence="2" id="KW-1185">Reference proteome</keyword>
<reference evidence="1" key="1">
    <citation type="submission" date="2022-07" db="EMBL/GenBank/DDBJ databases">
        <title>Fungi with potential for degradation of polypropylene.</title>
        <authorList>
            <person name="Gostincar C."/>
        </authorList>
    </citation>
    <scope>NUCLEOTIDE SEQUENCE</scope>
    <source>
        <strain evidence="1">EXF-13287</strain>
    </source>
</reference>
<proteinExistence type="predicted"/>
<comment type="caution">
    <text evidence="1">The sequence shown here is derived from an EMBL/GenBank/DDBJ whole genome shotgun (WGS) entry which is preliminary data.</text>
</comment>
<accession>A0AA38RDV7</accession>
<name>A0AA38RDV7_9PEZI</name>
<gene>
    <name evidence="1" type="ORF">NKR19_g10338</name>
</gene>
<organism evidence="1 2">
    <name type="scientific">Coniochaeta hoffmannii</name>
    <dbReference type="NCBI Taxonomy" id="91930"/>
    <lineage>
        <taxon>Eukaryota</taxon>
        <taxon>Fungi</taxon>
        <taxon>Dikarya</taxon>
        <taxon>Ascomycota</taxon>
        <taxon>Pezizomycotina</taxon>
        <taxon>Sordariomycetes</taxon>
        <taxon>Sordariomycetidae</taxon>
        <taxon>Coniochaetales</taxon>
        <taxon>Coniochaetaceae</taxon>
        <taxon>Coniochaeta</taxon>
    </lineage>
</organism>